<dbReference type="AlphaFoldDB" id="A0AAV7PQA4"/>
<dbReference type="GO" id="GO:0004190">
    <property type="term" value="F:aspartic-type endopeptidase activity"/>
    <property type="evidence" value="ECO:0007669"/>
    <property type="project" value="InterPro"/>
</dbReference>
<evidence type="ECO:0000256" key="4">
    <source>
        <dbReference type="ARBA" id="ARBA00022759"/>
    </source>
</evidence>
<evidence type="ECO:0000256" key="1">
    <source>
        <dbReference type="ARBA" id="ARBA00022679"/>
    </source>
</evidence>
<keyword evidence="2" id="KW-0548">Nucleotidyltransferase</keyword>
<organism evidence="5 6">
    <name type="scientific">Pleurodeles waltl</name>
    <name type="common">Iberian ribbed newt</name>
    <dbReference type="NCBI Taxonomy" id="8319"/>
    <lineage>
        <taxon>Eukaryota</taxon>
        <taxon>Metazoa</taxon>
        <taxon>Chordata</taxon>
        <taxon>Craniata</taxon>
        <taxon>Vertebrata</taxon>
        <taxon>Euteleostomi</taxon>
        <taxon>Amphibia</taxon>
        <taxon>Batrachia</taxon>
        <taxon>Caudata</taxon>
        <taxon>Salamandroidea</taxon>
        <taxon>Salamandridae</taxon>
        <taxon>Pleurodelinae</taxon>
        <taxon>Pleurodeles</taxon>
    </lineage>
</organism>
<keyword evidence="3" id="KW-0540">Nuclease</keyword>
<dbReference type="InterPro" id="IPR050951">
    <property type="entry name" value="Retrovirus_Pol_polyprotein"/>
</dbReference>
<keyword evidence="4" id="KW-0378">Hydrolase</keyword>
<dbReference type="EMBL" id="JANPWB010000011">
    <property type="protein sequence ID" value="KAJ1130476.1"/>
    <property type="molecule type" value="Genomic_DNA"/>
</dbReference>
<dbReference type="InterPro" id="IPR021109">
    <property type="entry name" value="Peptidase_aspartic_dom_sf"/>
</dbReference>
<evidence type="ECO:0000256" key="2">
    <source>
        <dbReference type="ARBA" id="ARBA00022695"/>
    </source>
</evidence>
<dbReference type="GO" id="GO:0003676">
    <property type="term" value="F:nucleic acid binding"/>
    <property type="evidence" value="ECO:0007669"/>
    <property type="project" value="InterPro"/>
</dbReference>
<dbReference type="PANTHER" id="PTHR37984:SF5">
    <property type="entry name" value="PROTEIN NYNRIN-LIKE"/>
    <property type="match status" value="1"/>
</dbReference>
<dbReference type="InterPro" id="IPR036875">
    <property type="entry name" value="Znf_CCHC_sf"/>
</dbReference>
<keyword evidence="1" id="KW-0808">Transferase</keyword>
<keyword evidence="4" id="KW-0255">Endonuclease</keyword>
<keyword evidence="6" id="KW-1185">Reference proteome</keyword>
<accession>A0AAV7PQA4</accession>
<gene>
    <name evidence="5" type="ORF">NDU88_008828</name>
</gene>
<protein>
    <recommendedName>
        <fullName evidence="7">CCHC-type domain-containing protein</fullName>
    </recommendedName>
</protein>
<evidence type="ECO:0008006" key="7">
    <source>
        <dbReference type="Google" id="ProtNLM"/>
    </source>
</evidence>
<dbReference type="Gene3D" id="4.10.60.10">
    <property type="entry name" value="Zinc finger, CCHC-type"/>
    <property type="match status" value="1"/>
</dbReference>
<proteinExistence type="predicted"/>
<dbReference type="InterPro" id="IPR001969">
    <property type="entry name" value="Aspartic_peptidase_AS"/>
</dbReference>
<dbReference type="SUPFAM" id="SSF57756">
    <property type="entry name" value="Retrovirus zinc finger-like domains"/>
    <property type="match status" value="1"/>
</dbReference>
<evidence type="ECO:0000313" key="6">
    <source>
        <dbReference type="Proteomes" id="UP001066276"/>
    </source>
</evidence>
<sequence length="225" mass="25412">MREKPLNANAAEVNTTSGVEDEYDLTSQVEMLNVRNTKGNDRMKGKANKDSRDNYKTKCYRCGNPTHFSNSPVYLTQNITCKGCGKKGHIIEVCRSPKISNGELQDLHQHTVLCISQDNANEIQGNDVGCIKMPEWQVTINDKEVTVLADSGSPYTLVGDKNWERIFGKLDIQLKKPDINPVGYGRTKIDLTGYTVKRIHFKGRETVGKVYVAKRGNNLLDWRYQ</sequence>
<reference evidence="5" key="1">
    <citation type="journal article" date="2022" name="bioRxiv">
        <title>Sequencing and chromosome-scale assembly of the giantPleurodeles waltlgenome.</title>
        <authorList>
            <person name="Brown T."/>
            <person name="Elewa A."/>
            <person name="Iarovenko S."/>
            <person name="Subramanian E."/>
            <person name="Araus A.J."/>
            <person name="Petzold A."/>
            <person name="Susuki M."/>
            <person name="Suzuki K.-i.T."/>
            <person name="Hayashi T."/>
            <person name="Toyoda A."/>
            <person name="Oliveira C."/>
            <person name="Osipova E."/>
            <person name="Leigh N.D."/>
            <person name="Simon A."/>
            <person name="Yun M.H."/>
        </authorList>
    </citation>
    <scope>NUCLEOTIDE SEQUENCE</scope>
    <source>
        <strain evidence="5">20211129_DDA</strain>
        <tissue evidence="5">Liver</tissue>
    </source>
</reference>
<dbReference type="Proteomes" id="UP001066276">
    <property type="component" value="Chromosome 7"/>
</dbReference>
<evidence type="ECO:0000313" key="5">
    <source>
        <dbReference type="EMBL" id="KAJ1130476.1"/>
    </source>
</evidence>
<dbReference type="PANTHER" id="PTHR37984">
    <property type="entry name" value="PROTEIN CBG26694"/>
    <property type="match status" value="1"/>
</dbReference>
<dbReference type="SUPFAM" id="SSF50630">
    <property type="entry name" value="Acid proteases"/>
    <property type="match status" value="1"/>
</dbReference>
<comment type="caution">
    <text evidence="5">The sequence shown here is derived from an EMBL/GenBank/DDBJ whole genome shotgun (WGS) entry which is preliminary data.</text>
</comment>
<name>A0AAV7PQA4_PLEWA</name>
<dbReference type="GO" id="GO:0008270">
    <property type="term" value="F:zinc ion binding"/>
    <property type="evidence" value="ECO:0007669"/>
    <property type="project" value="InterPro"/>
</dbReference>
<evidence type="ECO:0000256" key="3">
    <source>
        <dbReference type="ARBA" id="ARBA00022722"/>
    </source>
</evidence>
<dbReference type="GO" id="GO:0016779">
    <property type="term" value="F:nucleotidyltransferase activity"/>
    <property type="evidence" value="ECO:0007669"/>
    <property type="project" value="UniProtKB-KW"/>
</dbReference>
<dbReference type="GO" id="GO:0004519">
    <property type="term" value="F:endonuclease activity"/>
    <property type="evidence" value="ECO:0007669"/>
    <property type="project" value="UniProtKB-KW"/>
</dbReference>
<dbReference type="PROSITE" id="PS00141">
    <property type="entry name" value="ASP_PROTEASE"/>
    <property type="match status" value="1"/>
</dbReference>
<dbReference type="GO" id="GO:0006508">
    <property type="term" value="P:proteolysis"/>
    <property type="evidence" value="ECO:0007669"/>
    <property type="project" value="InterPro"/>
</dbReference>